<keyword evidence="2" id="KW-0547">Nucleotide-binding</keyword>
<dbReference type="EMBL" id="LHXV01000035">
    <property type="protein sequence ID" value="KXB00944.1"/>
    <property type="molecule type" value="Genomic_DNA"/>
</dbReference>
<feature type="domain" description="Daunorubicin resistance ATP-binding protein DrrA1/2-like C-terminal" evidence="4">
    <location>
        <begin position="2"/>
        <end position="87"/>
    </location>
</feature>
<dbReference type="Pfam" id="PF13732">
    <property type="entry name" value="DrrA1-3_C"/>
    <property type="match status" value="1"/>
</dbReference>
<dbReference type="InterPro" id="IPR025302">
    <property type="entry name" value="DrrA1/2-like_C"/>
</dbReference>
<evidence type="ECO:0000256" key="2">
    <source>
        <dbReference type="ARBA" id="ARBA00022741"/>
    </source>
</evidence>
<evidence type="ECO:0000313" key="5">
    <source>
        <dbReference type="EMBL" id="KXB00944.1"/>
    </source>
</evidence>
<evidence type="ECO:0000256" key="1">
    <source>
        <dbReference type="ARBA" id="ARBA00022448"/>
    </source>
</evidence>
<dbReference type="Proteomes" id="UP000070344">
    <property type="component" value="Unassembled WGS sequence"/>
</dbReference>
<reference evidence="5 6" key="1">
    <citation type="journal article" date="2016" name="Sci. Rep.">
        <title>Metabolic traits of an uncultured archaeal lineage -MSBL1- from brine pools of the Red Sea.</title>
        <authorList>
            <person name="Mwirichia R."/>
            <person name="Alam I."/>
            <person name="Rashid M."/>
            <person name="Vinu M."/>
            <person name="Ba-Alawi W."/>
            <person name="Anthony Kamau A."/>
            <person name="Kamanda Ngugi D."/>
            <person name="Goker M."/>
            <person name="Klenk H.P."/>
            <person name="Bajic V."/>
            <person name="Stingl U."/>
        </authorList>
    </citation>
    <scope>NUCLEOTIDE SEQUENCE [LARGE SCALE GENOMIC DNA]</scope>
    <source>
        <strain evidence="5">SCGC-AAA259O05</strain>
    </source>
</reference>
<gene>
    <name evidence="5" type="ORF">AKJ41_03280</name>
</gene>
<proteinExistence type="predicted"/>
<feature type="non-terminal residue" evidence="5">
    <location>
        <position position="1"/>
    </location>
</feature>
<keyword evidence="6" id="KW-1185">Reference proteome</keyword>
<keyword evidence="3" id="KW-0067">ATP-binding</keyword>
<organism evidence="5 6">
    <name type="scientific">candidate division MSBL1 archaeon SCGC-AAA259O05</name>
    <dbReference type="NCBI Taxonomy" id="1698271"/>
    <lineage>
        <taxon>Archaea</taxon>
        <taxon>Methanobacteriati</taxon>
        <taxon>Methanobacteriota</taxon>
        <taxon>candidate division MSBL1</taxon>
    </lineage>
</organism>
<evidence type="ECO:0000256" key="3">
    <source>
        <dbReference type="ARBA" id="ARBA00022840"/>
    </source>
</evidence>
<sequence>AVEEISKFHESTKLEIEVHGLNDEIVKAVENLPQADSVETEEGKMRVFLSEEESRIPVSKAITDVGGVIIGMNRRTRSLEDVFLEVTEGGSEDEQIK</sequence>
<accession>A0A133V3C8</accession>
<comment type="caution">
    <text evidence="5">The sequence shown here is derived from an EMBL/GenBank/DDBJ whole genome shotgun (WGS) entry which is preliminary data.</text>
</comment>
<name>A0A133V3C8_9EURY</name>
<dbReference type="AlphaFoldDB" id="A0A133V3C8"/>
<keyword evidence="1" id="KW-0813">Transport</keyword>
<evidence type="ECO:0000313" key="6">
    <source>
        <dbReference type="Proteomes" id="UP000070344"/>
    </source>
</evidence>
<protein>
    <recommendedName>
        <fullName evidence="4">Daunorubicin resistance ATP-binding protein DrrA1/2-like C-terminal domain-containing protein</fullName>
    </recommendedName>
</protein>
<evidence type="ECO:0000259" key="4">
    <source>
        <dbReference type="Pfam" id="PF13732"/>
    </source>
</evidence>